<feature type="transmembrane region" description="Helical" evidence="3">
    <location>
        <begin position="375"/>
        <end position="398"/>
    </location>
</feature>
<feature type="transmembrane region" description="Helical" evidence="3">
    <location>
        <begin position="80"/>
        <end position="100"/>
    </location>
</feature>
<dbReference type="PRINTS" id="PR01434">
    <property type="entry name" value="NADHDHGNASE5"/>
</dbReference>
<feature type="domain" description="NADH:quinone oxidoreductase/Mrp antiporter transmembrane" evidence="4">
    <location>
        <begin position="129"/>
        <end position="422"/>
    </location>
</feature>
<keyword evidence="3" id="KW-0472">Membrane</keyword>
<protein>
    <submittedName>
        <fullName evidence="5">Multiple resistance and pH homeostasis protein A</fullName>
    </submittedName>
</protein>
<feature type="transmembrane region" description="Helical" evidence="3">
    <location>
        <begin position="6"/>
        <end position="24"/>
    </location>
</feature>
<feature type="transmembrane region" description="Helical" evidence="3">
    <location>
        <begin position="245"/>
        <end position="264"/>
    </location>
</feature>
<keyword evidence="2 3" id="KW-0812">Transmembrane</keyword>
<organism evidence="5 6">
    <name type="scientific">Cecembia lonarensis (strain CCUG 58316 / KCTC 22772 / LW9)</name>
    <dbReference type="NCBI Taxonomy" id="1225176"/>
    <lineage>
        <taxon>Bacteria</taxon>
        <taxon>Pseudomonadati</taxon>
        <taxon>Bacteroidota</taxon>
        <taxon>Cytophagia</taxon>
        <taxon>Cytophagales</taxon>
        <taxon>Cyclobacteriaceae</taxon>
        <taxon>Cecembia</taxon>
    </lineage>
</organism>
<gene>
    <name evidence="5" type="primary">mrpA_1</name>
    <name evidence="5" type="ORF">B879_01189</name>
</gene>
<reference evidence="5 6" key="1">
    <citation type="journal article" date="2012" name="J. Bacteriol.">
        <title>Draft Genome Sequence of Cecembia lonarensis Strain LW9T, Isolated from Lonar Lake, a Haloalkaline Lake in India.</title>
        <authorList>
            <person name="Shivaji S."/>
            <person name="Ara S."/>
            <person name="Singh A."/>
            <person name="Pinnaka A.K."/>
        </authorList>
    </citation>
    <scope>NUCLEOTIDE SEQUENCE [LARGE SCALE GENOMIC DNA]</scope>
    <source>
        <strain evidence="5 6">LW9</strain>
    </source>
</reference>
<evidence type="ECO:0000256" key="3">
    <source>
        <dbReference type="SAM" id="Phobius"/>
    </source>
</evidence>
<sequence length="500" mass="53972">METNSLLLILILISSLIPGILILLLDEAQAFQRNFLNLFGAVAKVALVGWVFVGYMQGETYAFIYGLAPDLTFALKADKMGLLFAALSSVLWLVTTLYAIGYLKGGKHQRRFFAFFSLCVTSSTGIALSGNVVTFFVFYEFLTLSTYPLVVHRGDDKAVEAGRTYLWYTIGGGTVLFLGVVALFVLAGPIYFGQTEIIASLVSENTLQLTLIFFLMLSGLAVKAAIFPLHGWLPISMVAPAPVSALLHAVAVVKAGAFGIARLVYDVYGIPTSEELNLLTPLAIFAGFTIIYGSVKAFYQDDFKKLLAYSTVSQLSYIALGVAITGVLSATGAVVHLVHQGIMKITMFFAAGNVAETYGFYRISQLNGIGRKMPLTMGAFTIAAFGMIGLPPIAGFVSKWYLGLGAVEAGSYWVVLVLLASSALNAAYFLPIVYRAWFCEPDQKEVLPKYRGPFEAKALLLIPVVLTGLFSLAAGLFAGSNYSPLAIAREIAEKLYPNLP</sequence>
<dbReference type="GO" id="GO:0016020">
    <property type="term" value="C:membrane"/>
    <property type="evidence" value="ECO:0007669"/>
    <property type="project" value="UniProtKB-SubCell"/>
</dbReference>
<dbReference type="AlphaFoldDB" id="K1M1K4"/>
<dbReference type="PATRIC" id="fig|1225176.3.peg.1267"/>
<evidence type="ECO:0000259" key="4">
    <source>
        <dbReference type="Pfam" id="PF00361"/>
    </source>
</evidence>
<dbReference type="InterPro" id="IPR001750">
    <property type="entry name" value="ND/Mrp_TM"/>
</dbReference>
<feature type="transmembrane region" description="Helical" evidence="3">
    <location>
        <begin position="36"/>
        <end position="56"/>
    </location>
</feature>
<dbReference type="GO" id="GO:0012505">
    <property type="term" value="C:endomembrane system"/>
    <property type="evidence" value="ECO:0007669"/>
    <property type="project" value="UniProtKB-SubCell"/>
</dbReference>
<dbReference type="RefSeq" id="WP_009184231.1">
    <property type="nucleotide sequence ID" value="NZ_AMGM01000012.1"/>
</dbReference>
<feature type="transmembrane region" description="Helical" evidence="3">
    <location>
        <begin position="209"/>
        <end position="233"/>
    </location>
</feature>
<comment type="subcellular location">
    <subcellularLocation>
        <location evidence="1">Endomembrane system</location>
        <topology evidence="1">Multi-pass membrane protein</topology>
    </subcellularLocation>
    <subcellularLocation>
        <location evidence="2">Membrane</location>
        <topology evidence="2">Multi-pass membrane protein</topology>
    </subcellularLocation>
</comment>
<evidence type="ECO:0000313" key="6">
    <source>
        <dbReference type="Proteomes" id="UP000004478"/>
    </source>
</evidence>
<feature type="transmembrane region" description="Helical" evidence="3">
    <location>
        <begin position="112"/>
        <end position="139"/>
    </location>
</feature>
<feature type="transmembrane region" description="Helical" evidence="3">
    <location>
        <begin position="276"/>
        <end position="295"/>
    </location>
</feature>
<dbReference type="EMBL" id="AMGM01000012">
    <property type="protein sequence ID" value="EKB50184.1"/>
    <property type="molecule type" value="Genomic_DNA"/>
</dbReference>
<feature type="transmembrane region" description="Helical" evidence="3">
    <location>
        <begin position="165"/>
        <end position="188"/>
    </location>
</feature>
<comment type="caution">
    <text evidence="5">The sequence shown here is derived from an EMBL/GenBank/DDBJ whole genome shotgun (WGS) entry which is preliminary data.</text>
</comment>
<dbReference type="InterPro" id="IPR050616">
    <property type="entry name" value="CPA3_Na-H_Antiporter_A"/>
</dbReference>
<feature type="transmembrane region" description="Helical" evidence="3">
    <location>
        <begin position="410"/>
        <end position="437"/>
    </location>
</feature>
<name>K1M1K4_CECL9</name>
<accession>K1M1K4</accession>
<evidence type="ECO:0000313" key="5">
    <source>
        <dbReference type="EMBL" id="EKB50184.1"/>
    </source>
</evidence>
<evidence type="ECO:0000256" key="1">
    <source>
        <dbReference type="ARBA" id="ARBA00004127"/>
    </source>
</evidence>
<dbReference type="PANTHER" id="PTHR43373">
    <property type="entry name" value="NA(+)/H(+) ANTIPORTER SUBUNIT"/>
    <property type="match status" value="1"/>
</dbReference>
<proteinExistence type="predicted"/>
<feature type="transmembrane region" description="Helical" evidence="3">
    <location>
        <begin position="315"/>
        <end position="338"/>
    </location>
</feature>
<dbReference type="Proteomes" id="UP000004478">
    <property type="component" value="Unassembled WGS sequence"/>
</dbReference>
<dbReference type="Pfam" id="PF00361">
    <property type="entry name" value="Proton_antipo_M"/>
    <property type="match status" value="1"/>
</dbReference>
<keyword evidence="3" id="KW-1133">Transmembrane helix</keyword>
<dbReference type="OrthoDB" id="9807568at2"/>
<dbReference type="PANTHER" id="PTHR43373:SF1">
    <property type="entry name" value="NA(+)_H(+) ANTIPORTER SUBUNIT A"/>
    <property type="match status" value="1"/>
</dbReference>
<feature type="transmembrane region" description="Helical" evidence="3">
    <location>
        <begin position="458"/>
        <end position="478"/>
    </location>
</feature>
<evidence type="ECO:0000256" key="2">
    <source>
        <dbReference type="RuleBase" id="RU000320"/>
    </source>
</evidence>
<keyword evidence="6" id="KW-1185">Reference proteome</keyword>